<comment type="caution">
    <text evidence="8">The sequence shown here is derived from an EMBL/GenBank/DDBJ whole genome shotgun (WGS) entry which is preliminary data.</text>
</comment>
<evidence type="ECO:0000256" key="1">
    <source>
        <dbReference type="ARBA" id="ARBA00004141"/>
    </source>
</evidence>
<feature type="transmembrane region" description="Helical" evidence="7">
    <location>
        <begin position="421"/>
        <end position="443"/>
    </location>
</feature>
<sequence length="564" mass="62767">MMASNSSTDGLGTAFSKGGVGTADLIVIVIYLILCMLTGLWATWKTQRGSVSGYFLAGRDILWFAVGASLFSSNIGSGSFVGLAGTGAASGIAVASYELNGLYCLLLLGWIFVPVYIASGVYTMPEYLMKRFGGQRLQVYMAVLSLIIYVFTKISADIYAGAIFIQQALKWNIYVRLLSFWQSRQCTPCLVLVQRTLAAKNMHHVKGGSILAAYLKVLPLFIIVFPGMISRVLFPDEVGCVDPDQCRMVCENPAGCTNIAYPKLVIELMPTGLKGVMLAAMMAALMSSLTSVFNSSATIFTIDIWKRFRVAATETEMLVVGRVFVLILIGLSIVWVPVLQASQGGQLFNYIQAVTGYFAPPILALFLLAILWERTNEKGAFWGLMVGLVIGIVRMALDFGYGSPDCGEEDTRPVIIGRLHFLHFTILLFVVSFVATVVITVLTPPIKKSHLIRLTWWTRHSEEEREEFPEEKARHEKVKAKIAAKVDEEEFKVSDTRILPAWRRFLYAFCGYEQPKDVDMSQEEESAHKKLLTSVREDRRWKWFVNINALILITFGGFLWGFFG</sequence>
<reference evidence="8 9" key="1">
    <citation type="submission" date="2018-04" db="EMBL/GenBank/DDBJ databases">
        <title>The genome of golden apple snail Pomacea canaliculata provides insight into stress tolerance and invasive adaptation.</title>
        <authorList>
            <person name="Liu C."/>
            <person name="Liu B."/>
            <person name="Ren Y."/>
            <person name="Zhang Y."/>
            <person name="Wang H."/>
            <person name="Li S."/>
            <person name="Jiang F."/>
            <person name="Yin L."/>
            <person name="Zhang G."/>
            <person name="Qian W."/>
            <person name="Fan W."/>
        </authorList>
    </citation>
    <scope>NUCLEOTIDE SEQUENCE [LARGE SCALE GENOMIC DNA]</scope>
    <source>
        <strain evidence="8">SZHN2017</strain>
        <tissue evidence="8">Muscle</tissue>
    </source>
</reference>
<dbReference type="AlphaFoldDB" id="A0A2T7NE79"/>
<evidence type="ECO:0000256" key="5">
    <source>
        <dbReference type="ARBA" id="ARBA00023136"/>
    </source>
</evidence>
<dbReference type="NCBIfam" id="TIGR00813">
    <property type="entry name" value="sss"/>
    <property type="match status" value="1"/>
</dbReference>
<gene>
    <name evidence="8" type="ORF">C0Q70_19944</name>
</gene>
<keyword evidence="4 7" id="KW-1133">Transmembrane helix</keyword>
<evidence type="ECO:0000256" key="4">
    <source>
        <dbReference type="ARBA" id="ARBA00022989"/>
    </source>
</evidence>
<dbReference type="Proteomes" id="UP000245119">
    <property type="component" value="Linkage Group LG13"/>
</dbReference>
<feature type="transmembrane region" description="Helical" evidence="7">
    <location>
        <begin position="102"/>
        <end position="119"/>
    </location>
</feature>
<dbReference type="EMBL" id="PZQS01000013">
    <property type="protein sequence ID" value="PVD19455.1"/>
    <property type="molecule type" value="Genomic_DNA"/>
</dbReference>
<dbReference type="InterPro" id="IPR001734">
    <property type="entry name" value="Na/solute_symporter"/>
</dbReference>
<comment type="similarity">
    <text evidence="2 6">Belongs to the sodium:solute symporter (SSF) (TC 2.A.21) family.</text>
</comment>
<feature type="transmembrane region" description="Helical" evidence="7">
    <location>
        <begin position="139"/>
        <end position="165"/>
    </location>
</feature>
<dbReference type="PROSITE" id="PS00457">
    <property type="entry name" value="NA_SOLUT_SYMP_2"/>
    <property type="match status" value="1"/>
</dbReference>
<evidence type="ECO:0000256" key="2">
    <source>
        <dbReference type="ARBA" id="ARBA00006434"/>
    </source>
</evidence>
<evidence type="ECO:0000313" key="9">
    <source>
        <dbReference type="Proteomes" id="UP000245119"/>
    </source>
</evidence>
<dbReference type="OrthoDB" id="6132759at2759"/>
<dbReference type="PROSITE" id="PS50283">
    <property type="entry name" value="NA_SOLUT_SYMP_3"/>
    <property type="match status" value="1"/>
</dbReference>
<keyword evidence="5 7" id="KW-0472">Membrane</keyword>
<evidence type="ECO:0000256" key="6">
    <source>
        <dbReference type="RuleBase" id="RU362091"/>
    </source>
</evidence>
<evidence type="ECO:0000256" key="7">
    <source>
        <dbReference type="SAM" id="Phobius"/>
    </source>
</evidence>
<feature type="transmembrane region" description="Helical" evidence="7">
    <location>
        <begin position="379"/>
        <end position="401"/>
    </location>
</feature>
<protein>
    <recommendedName>
        <fullName evidence="10">Sodium/glucose cotransporter 4</fullName>
    </recommendedName>
</protein>
<accession>A0A2T7NE79</accession>
<dbReference type="PANTHER" id="PTHR11819">
    <property type="entry name" value="SOLUTE CARRIER FAMILY 5"/>
    <property type="match status" value="1"/>
</dbReference>
<feature type="transmembrane region" description="Helical" evidence="7">
    <location>
        <begin position="278"/>
        <end position="305"/>
    </location>
</feature>
<feature type="transmembrane region" description="Helical" evidence="7">
    <location>
        <begin position="543"/>
        <end position="563"/>
    </location>
</feature>
<feature type="transmembrane region" description="Helical" evidence="7">
    <location>
        <begin position="25"/>
        <end position="44"/>
    </location>
</feature>
<dbReference type="InterPro" id="IPR018212">
    <property type="entry name" value="Na/solute_symporter_CS"/>
</dbReference>
<feature type="transmembrane region" description="Helical" evidence="7">
    <location>
        <begin position="51"/>
        <end position="71"/>
    </location>
</feature>
<dbReference type="GO" id="GO:0005412">
    <property type="term" value="F:D-glucose:sodium symporter activity"/>
    <property type="evidence" value="ECO:0007669"/>
    <property type="project" value="TreeGrafter"/>
</dbReference>
<dbReference type="InterPro" id="IPR038377">
    <property type="entry name" value="Na/Glc_symporter_sf"/>
</dbReference>
<dbReference type="GO" id="GO:0005886">
    <property type="term" value="C:plasma membrane"/>
    <property type="evidence" value="ECO:0007669"/>
    <property type="project" value="TreeGrafter"/>
</dbReference>
<dbReference type="Pfam" id="PF00474">
    <property type="entry name" value="SSF"/>
    <property type="match status" value="2"/>
</dbReference>
<keyword evidence="3 7" id="KW-0812">Transmembrane</keyword>
<keyword evidence="9" id="KW-1185">Reference proteome</keyword>
<dbReference type="Gene3D" id="1.20.1730.10">
    <property type="entry name" value="Sodium/glucose cotransporter"/>
    <property type="match status" value="2"/>
</dbReference>
<feature type="transmembrane region" description="Helical" evidence="7">
    <location>
        <begin position="77"/>
        <end position="95"/>
    </location>
</feature>
<dbReference type="STRING" id="400727.A0A2T7NE79"/>
<evidence type="ECO:0000256" key="3">
    <source>
        <dbReference type="ARBA" id="ARBA00022692"/>
    </source>
</evidence>
<feature type="transmembrane region" description="Helical" evidence="7">
    <location>
        <begin position="317"/>
        <end position="338"/>
    </location>
</feature>
<feature type="transmembrane region" description="Helical" evidence="7">
    <location>
        <begin position="210"/>
        <end position="229"/>
    </location>
</feature>
<dbReference type="PANTHER" id="PTHR11819:SF195">
    <property type="entry name" value="SODIUM_GLUCOSE COTRANSPORTER 4"/>
    <property type="match status" value="1"/>
</dbReference>
<name>A0A2T7NE79_POMCA</name>
<proteinExistence type="inferred from homology"/>
<organism evidence="8 9">
    <name type="scientific">Pomacea canaliculata</name>
    <name type="common">Golden apple snail</name>
    <dbReference type="NCBI Taxonomy" id="400727"/>
    <lineage>
        <taxon>Eukaryota</taxon>
        <taxon>Metazoa</taxon>
        <taxon>Spiralia</taxon>
        <taxon>Lophotrochozoa</taxon>
        <taxon>Mollusca</taxon>
        <taxon>Gastropoda</taxon>
        <taxon>Caenogastropoda</taxon>
        <taxon>Architaenioglossa</taxon>
        <taxon>Ampullarioidea</taxon>
        <taxon>Ampullariidae</taxon>
        <taxon>Pomacea</taxon>
    </lineage>
</organism>
<evidence type="ECO:0000313" key="8">
    <source>
        <dbReference type="EMBL" id="PVD19455.1"/>
    </source>
</evidence>
<evidence type="ECO:0008006" key="10">
    <source>
        <dbReference type="Google" id="ProtNLM"/>
    </source>
</evidence>
<feature type="transmembrane region" description="Helical" evidence="7">
    <location>
        <begin position="350"/>
        <end position="372"/>
    </location>
</feature>
<comment type="subcellular location">
    <subcellularLocation>
        <location evidence="1">Membrane</location>
        <topology evidence="1">Multi-pass membrane protein</topology>
    </subcellularLocation>
</comment>